<dbReference type="AlphaFoldDB" id="A0A6A6A083"/>
<reference evidence="1" key="1">
    <citation type="journal article" date="2020" name="Stud. Mycol.">
        <title>101 Dothideomycetes genomes: a test case for predicting lifestyles and emergence of pathogens.</title>
        <authorList>
            <person name="Haridas S."/>
            <person name="Albert R."/>
            <person name="Binder M."/>
            <person name="Bloem J."/>
            <person name="Labutti K."/>
            <person name="Salamov A."/>
            <person name="Andreopoulos B."/>
            <person name="Baker S."/>
            <person name="Barry K."/>
            <person name="Bills G."/>
            <person name="Bluhm B."/>
            <person name="Cannon C."/>
            <person name="Castanera R."/>
            <person name="Culley D."/>
            <person name="Daum C."/>
            <person name="Ezra D."/>
            <person name="Gonzalez J."/>
            <person name="Henrissat B."/>
            <person name="Kuo A."/>
            <person name="Liang C."/>
            <person name="Lipzen A."/>
            <person name="Lutzoni F."/>
            <person name="Magnuson J."/>
            <person name="Mondo S."/>
            <person name="Nolan M."/>
            <person name="Ohm R."/>
            <person name="Pangilinan J."/>
            <person name="Park H.-J."/>
            <person name="Ramirez L."/>
            <person name="Alfaro M."/>
            <person name="Sun H."/>
            <person name="Tritt A."/>
            <person name="Yoshinaga Y."/>
            <person name="Zwiers L.-H."/>
            <person name="Turgeon B."/>
            <person name="Goodwin S."/>
            <person name="Spatafora J."/>
            <person name="Crous P."/>
            <person name="Grigoriev I."/>
        </authorList>
    </citation>
    <scope>NUCLEOTIDE SEQUENCE</scope>
    <source>
        <strain evidence="1">CBS 119687</strain>
    </source>
</reference>
<dbReference type="GeneID" id="54402420"/>
<dbReference type="EMBL" id="ML977517">
    <property type="protein sequence ID" value="KAF2125210.1"/>
    <property type="molecule type" value="Genomic_DNA"/>
</dbReference>
<dbReference type="Proteomes" id="UP000799771">
    <property type="component" value="Unassembled WGS sequence"/>
</dbReference>
<evidence type="ECO:0000313" key="2">
    <source>
        <dbReference type="Proteomes" id="UP000799771"/>
    </source>
</evidence>
<evidence type="ECO:0000313" key="1">
    <source>
        <dbReference type="EMBL" id="KAF2125210.1"/>
    </source>
</evidence>
<organism evidence="1 2">
    <name type="scientific">Dothidotthia symphoricarpi CBS 119687</name>
    <dbReference type="NCBI Taxonomy" id="1392245"/>
    <lineage>
        <taxon>Eukaryota</taxon>
        <taxon>Fungi</taxon>
        <taxon>Dikarya</taxon>
        <taxon>Ascomycota</taxon>
        <taxon>Pezizomycotina</taxon>
        <taxon>Dothideomycetes</taxon>
        <taxon>Pleosporomycetidae</taxon>
        <taxon>Pleosporales</taxon>
        <taxon>Dothidotthiaceae</taxon>
        <taxon>Dothidotthia</taxon>
    </lineage>
</organism>
<protein>
    <submittedName>
        <fullName evidence="1">Uncharacterized protein</fullName>
    </submittedName>
</protein>
<name>A0A6A6A083_9PLEO</name>
<keyword evidence="2" id="KW-1185">Reference proteome</keyword>
<dbReference type="RefSeq" id="XP_033519602.1">
    <property type="nucleotide sequence ID" value="XM_033661988.1"/>
</dbReference>
<proteinExistence type="predicted"/>
<accession>A0A6A6A083</accession>
<sequence length="61" mass="6898">MCFTEIPRDLARAFRMDNITLALLLLCSVTPVVFLAKFQSLLYVCMQSPHLHGCAQDRANN</sequence>
<gene>
    <name evidence="1" type="ORF">P153DRAFT_122611</name>
</gene>